<protein>
    <submittedName>
        <fullName evidence="1">Uncharacterized protein</fullName>
    </submittedName>
</protein>
<reference evidence="1" key="1">
    <citation type="journal article" date="2016" name="Proc. Natl. Acad. Sci. U.S.A.">
        <title>Lipid metabolic changes in an early divergent fungus govern the establishment of a mutualistic symbiosis with endobacteria.</title>
        <authorList>
            <person name="Lastovetsky O.A."/>
            <person name="Gaspar M.L."/>
            <person name="Mondo S.J."/>
            <person name="LaButti K.M."/>
            <person name="Sandor L."/>
            <person name="Grigoriev I.V."/>
            <person name="Henry S.A."/>
            <person name="Pawlowska T.E."/>
        </authorList>
    </citation>
    <scope>NUCLEOTIDE SEQUENCE [LARGE SCALE GENOMIC DNA]</scope>
    <source>
        <strain evidence="1">ATCC 52814</strain>
    </source>
</reference>
<proteinExistence type="predicted"/>
<dbReference type="AlphaFoldDB" id="A0A1X0RFF3"/>
<dbReference type="Proteomes" id="UP000242414">
    <property type="component" value="Unassembled WGS sequence"/>
</dbReference>
<dbReference type="VEuPathDB" id="FungiDB:BCV72DRAFT_312130"/>
<dbReference type="EMBL" id="KV921863">
    <property type="protein sequence ID" value="ORE10742.1"/>
    <property type="molecule type" value="Genomic_DNA"/>
</dbReference>
<accession>A0A1X0RFF3</accession>
<evidence type="ECO:0000313" key="1">
    <source>
        <dbReference type="EMBL" id="ORE10742.1"/>
    </source>
</evidence>
<organism evidence="1">
    <name type="scientific">Rhizopus microsporus var. microsporus</name>
    <dbReference type="NCBI Taxonomy" id="86635"/>
    <lineage>
        <taxon>Eukaryota</taxon>
        <taxon>Fungi</taxon>
        <taxon>Fungi incertae sedis</taxon>
        <taxon>Mucoromycota</taxon>
        <taxon>Mucoromycotina</taxon>
        <taxon>Mucoromycetes</taxon>
        <taxon>Mucorales</taxon>
        <taxon>Mucorineae</taxon>
        <taxon>Rhizopodaceae</taxon>
        <taxon>Rhizopus</taxon>
    </lineage>
</organism>
<gene>
    <name evidence="1" type="ORF">BCV72DRAFT_312130</name>
</gene>
<sequence>MDEASVTSSFHALAMSTSSSLAPGDRILAVKFSVDGIGWNDLHHKTLESFVERVHTATMHAYSFSKFIFFRVLQGMNFRIQEYINKIFFLKKYGPHWSITQEAELVLNASFALMP</sequence>
<name>A0A1X0RFF3_RHIZD</name>